<dbReference type="Pfam" id="PF00246">
    <property type="entry name" value="Peptidase_M14"/>
    <property type="match status" value="1"/>
</dbReference>
<protein>
    <recommendedName>
        <fullName evidence="13">Inactive metallocarboxypeptidase ECM14</fullName>
    </recommendedName>
    <alternativeName>
        <fullName evidence="14">Inactive metallocarboxypeptidase ecm14</fullName>
    </alternativeName>
</protein>
<evidence type="ECO:0000256" key="13">
    <source>
        <dbReference type="ARBA" id="ARBA00026187"/>
    </source>
</evidence>
<reference evidence="18" key="1">
    <citation type="submission" date="2022-11" db="EMBL/GenBank/DDBJ databases">
        <title>Chromosomal genome sequence assembly and mating type (MAT) locus characterization of the leprose asexual lichenized fungus Lepraria neglecta (Nyl.) Erichsen.</title>
        <authorList>
            <person name="Allen J.L."/>
            <person name="Pfeffer B."/>
        </authorList>
    </citation>
    <scope>NUCLEOTIDE SEQUENCE</scope>
    <source>
        <strain evidence="18">Allen 5258</strain>
    </source>
</reference>
<evidence type="ECO:0000256" key="5">
    <source>
        <dbReference type="ARBA" id="ARBA00022525"/>
    </source>
</evidence>
<evidence type="ECO:0000256" key="7">
    <source>
        <dbReference type="ARBA" id="ARBA00022723"/>
    </source>
</evidence>
<dbReference type="FunFam" id="3.40.630.10:FF:000060">
    <property type="entry name" value="Putative metallocarboxypeptidase ecm14"/>
    <property type="match status" value="1"/>
</dbReference>
<evidence type="ECO:0000256" key="12">
    <source>
        <dbReference type="ARBA" id="ARBA00025210"/>
    </source>
</evidence>
<evidence type="ECO:0000256" key="6">
    <source>
        <dbReference type="ARBA" id="ARBA00022554"/>
    </source>
</evidence>
<evidence type="ECO:0000256" key="8">
    <source>
        <dbReference type="ARBA" id="ARBA00022729"/>
    </source>
</evidence>
<feature type="domain" description="Peptidase M14" evidence="17">
    <location>
        <begin position="209"/>
        <end position="542"/>
    </location>
</feature>
<keyword evidence="10" id="KW-1015">Disulfide bond</keyword>
<dbReference type="GO" id="GO:0008270">
    <property type="term" value="F:zinc ion binding"/>
    <property type="evidence" value="ECO:0007669"/>
    <property type="project" value="InterPro"/>
</dbReference>
<evidence type="ECO:0000256" key="9">
    <source>
        <dbReference type="ARBA" id="ARBA00022833"/>
    </source>
</evidence>
<evidence type="ECO:0000256" key="16">
    <source>
        <dbReference type="SAM" id="SignalP"/>
    </source>
</evidence>
<comment type="cofactor">
    <cofactor evidence="1">
        <name>Zn(2+)</name>
        <dbReference type="ChEBI" id="CHEBI:29105"/>
    </cofactor>
</comment>
<gene>
    <name evidence="18" type="ORF">OEA41_003142</name>
</gene>
<feature type="signal peptide" evidence="16">
    <location>
        <begin position="1"/>
        <end position="25"/>
    </location>
</feature>
<evidence type="ECO:0000256" key="15">
    <source>
        <dbReference type="PROSITE-ProRule" id="PRU01379"/>
    </source>
</evidence>
<dbReference type="SMART" id="SM00631">
    <property type="entry name" value="Zn_pept"/>
    <property type="match status" value="1"/>
</dbReference>
<evidence type="ECO:0000256" key="10">
    <source>
        <dbReference type="ARBA" id="ARBA00023157"/>
    </source>
</evidence>
<dbReference type="InterPro" id="IPR057246">
    <property type="entry name" value="CARBOXYPEPT_ZN_1"/>
</dbReference>
<dbReference type="EMBL" id="JASNWA010000008">
    <property type="protein sequence ID" value="KAK3171058.1"/>
    <property type="molecule type" value="Genomic_DNA"/>
</dbReference>
<evidence type="ECO:0000256" key="2">
    <source>
        <dbReference type="ARBA" id="ARBA00004116"/>
    </source>
</evidence>
<dbReference type="PRINTS" id="PR00765">
    <property type="entry name" value="CRBOXYPTASEA"/>
</dbReference>
<comment type="function">
    <text evidence="12">Inactive carboxypeptidase that may play a role in cell wall organization and biogenesis.</text>
</comment>
<dbReference type="GO" id="GO:0071555">
    <property type="term" value="P:cell wall organization"/>
    <property type="evidence" value="ECO:0007669"/>
    <property type="project" value="UniProtKB-KW"/>
</dbReference>
<evidence type="ECO:0000256" key="1">
    <source>
        <dbReference type="ARBA" id="ARBA00001947"/>
    </source>
</evidence>
<keyword evidence="7" id="KW-0479">Metal-binding</keyword>
<dbReference type="GO" id="GO:0004181">
    <property type="term" value="F:metallocarboxypeptidase activity"/>
    <property type="evidence" value="ECO:0007669"/>
    <property type="project" value="InterPro"/>
</dbReference>
<evidence type="ECO:0000313" key="19">
    <source>
        <dbReference type="Proteomes" id="UP001276659"/>
    </source>
</evidence>
<dbReference type="PROSITE" id="PS52035">
    <property type="entry name" value="PEPTIDASE_M14"/>
    <property type="match status" value="1"/>
</dbReference>
<keyword evidence="6" id="KW-0926">Vacuole</keyword>
<dbReference type="AlphaFoldDB" id="A0AAE0DL80"/>
<dbReference type="PANTHER" id="PTHR11705:SF147">
    <property type="entry name" value="INACTIVE METALLOCARBOXYPEPTIDASE ECM14"/>
    <property type="match status" value="1"/>
</dbReference>
<proteinExistence type="inferred from homology"/>
<dbReference type="PROSITE" id="PS00132">
    <property type="entry name" value="CARBOXYPEPT_ZN_1"/>
    <property type="match status" value="1"/>
</dbReference>
<dbReference type="Proteomes" id="UP001276659">
    <property type="component" value="Unassembled WGS sequence"/>
</dbReference>
<dbReference type="PANTHER" id="PTHR11705">
    <property type="entry name" value="PROTEASE FAMILY M14 CARBOXYPEPTIDASE A,B"/>
    <property type="match status" value="1"/>
</dbReference>
<accession>A0AAE0DL80</accession>
<dbReference type="GO" id="GO:0005773">
    <property type="term" value="C:vacuole"/>
    <property type="evidence" value="ECO:0007669"/>
    <property type="project" value="UniProtKB-SubCell"/>
</dbReference>
<evidence type="ECO:0000256" key="4">
    <source>
        <dbReference type="ARBA" id="ARBA00005988"/>
    </source>
</evidence>
<evidence type="ECO:0000259" key="17">
    <source>
        <dbReference type="PROSITE" id="PS52035"/>
    </source>
</evidence>
<sequence length="603" mass="67909">MRVSSNLFSLSPALLLWTLTTLVNASSHTLLHPAPQLPFQIPPQVSHDTNGRSWLSHVRDSLIQTIWRVPSENGETKVDCKSSATSGPPSTLVARYGGDLVLRFEINSIEEAEALAEAVNVLFLDVWEFTTEWVDIRLSKDVVPSLLGLLPPSLQHAHTPLMHDLAQAIFESYPSLTFVDPSPPAHEASRPFSPELRPARDETNIFFQEYQPLSVIAPWMRLLQSLFPTHTRMINIGMTYEGRDIPALRVGVHPTNSEKPSGPRKTIIVVGGSHAREWISTSSVNYVAYSFITAYGRDKSITKLLEKFDWIFIPTLNPDGYIYTWENDRLWRKNRQQTALRFCKGVDLDRSYGFEWDSDATKSNPCSESFAGESPFDGVEARRFANWVRNETEKNNAEFVGFLDFHSYSQQVLYPYSYSCTSAPPSLENLEELAIGLAKAIRVTNGEIYGVTSACEGSVAIPHGEDCQPGQEKSREEKKLWPRMETGGGSALDWFYHELRVSYAYQIKLRDTGSYGFLLPSKNIVPTGKEAFSAVKYFGQFLLGNKGIEKSEPGVNEAAEISKPEEVENGEEEKWVMVEKIGEEDLDVQDAATTSELRRRRRR</sequence>
<evidence type="ECO:0000313" key="18">
    <source>
        <dbReference type="EMBL" id="KAK3171058.1"/>
    </source>
</evidence>
<comment type="caution">
    <text evidence="15">Lacks conserved residue(s) required for the propagation of feature annotation.</text>
</comment>
<dbReference type="GO" id="GO:0006508">
    <property type="term" value="P:proteolysis"/>
    <property type="evidence" value="ECO:0007669"/>
    <property type="project" value="InterPro"/>
</dbReference>
<feature type="chain" id="PRO_5041931501" description="Inactive metallocarboxypeptidase ECM14" evidence="16">
    <location>
        <begin position="26"/>
        <end position="603"/>
    </location>
</feature>
<evidence type="ECO:0000256" key="14">
    <source>
        <dbReference type="ARBA" id="ARBA00026213"/>
    </source>
</evidence>
<dbReference type="GO" id="GO:0005576">
    <property type="term" value="C:extracellular region"/>
    <property type="evidence" value="ECO:0007669"/>
    <property type="project" value="UniProtKB-SubCell"/>
</dbReference>
<name>A0AAE0DL80_9LECA</name>
<organism evidence="18 19">
    <name type="scientific">Lepraria neglecta</name>
    <dbReference type="NCBI Taxonomy" id="209136"/>
    <lineage>
        <taxon>Eukaryota</taxon>
        <taxon>Fungi</taxon>
        <taxon>Dikarya</taxon>
        <taxon>Ascomycota</taxon>
        <taxon>Pezizomycotina</taxon>
        <taxon>Lecanoromycetes</taxon>
        <taxon>OSLEUM clade</taxon>
        <taxon>Lecanoromycetidae</taxon>
        <taxon>Lecanorales</taxon>
        <taxon>Lecanorineae</taxon>
        <taxon>Stereocaulaceae</taxon>
        <taxon>Lepraria</taxon>
    </lineage>
</organism>
<comment type="caution">
    <text evidence="18">The sequence shown here is derived from an EMBL/GenBank/DDBJ whole genome shotgun (WGS) entry which is preliminary data.</text>
</comment>
<dbReference type="SUPFAM" id="SSF53187">
    <property type="entry name" value="Zn-dependent exopeptidases"/>
    <property type="match status" value="1"/>
</dbReference>
<keyword evidence="5" id="KW-0964">Secreted</keyword>
<dbReference type="Gene3D" id="3.40.630.10">
    <property type="entry name" value="Zn peptidases"/>
    <property type="match status" value="1"/>
</dbReference>
<evidence type="ECO:0000256" key="11">
    <source>
        <dbReference type="ARBA" id="ARBA00023316"/>
    </source>
</evidence>
<comment type="subcellular location">
    <subcellularLocation>
        <location evidence="3">Secreted</location>
    </subcellularLocation>
    <subcellularLocation>
        <location evidence="2">Vacuole</location>
    </subcellularLocation>
</comment>
<evidence type="ECO:0000256" key="3">
    <source>
        <dbReference type="ARBA" id="ARBA00004613"/>
    </source>
</evidence>
<keyword evidence="19" id="KW-1185">Reference proteome</keyword>
<keyword evidence="9" id="KW-0862">Zinc</keyword>
<comment type="similarity">
    <text evidence="4 15">Belongs to the peptidase M14 family.</text>
</comment>
<dbReference type="CDD" id="cd03860">
    <property type="entry name" value="M14_CP_A-B_like"/>
    <property type="match status" value="1"/>
</dbReference>
<keyword evidence="8 16" id="KW-0732">Signal</keyword>
<keyword evidence="11" id="KW-0961">Cell wall biogenesis/degradation</keyword>
<dbReference type="InterPro" id="IPR000834">
    <property type="entry name" value="Peptidase_M14"/>
</dbReference>